<dbReference type="EMBL" id="QMWO01000052">
    <property type="protein sequence ID" value="RLG69725.1"/>
    <property type="molecule type" value="Genomic_DNA"/>
</dbReference>
<accession>A0A497JIW8</accession>
<sequence length="301" mass="35471">MPKPKKPPKKHSYTTKVRGRVFRELENKIERARSEELITKLSNAVETTYRKGAIGEDAYNLFKRRLAQRAELIRSIRREGATVANREGIPRSLALPLTDVERLLIEHVKKEPKLRGLERKEPWVANQRAYLDYVRNTELDSLFEVFFESAMRKIQGEHKKRQRNPKVERAIKRKYDWRTFHIGMRDVTRHFGYENIVSLARAIRRAKQVGIKILDFYPEKNWILLHLELPVKGGKLREAVAIEQMEKGRIVKLGDPVKYWVSGEVGKKHFKGGAWFAEHEREPAIVERYNKIMHTLNELMR</sequence>
<protein>
    <submittedName>
        <fullName evidence="1">Uncharacterized protein</fullName>
    </submittedName>
</protein>
<dbReference type="Proteomes" id="UP000277633">
    <property type="component" value="Unassembled WGS sequence"/>
</dbReference>
<evidence type="ECO:0000313" key="2">
    <source>
        <dbReference type="Proteomes" id="UP000277633"/>
    </source>
</evidence>
<reference evidence="1 2" key="1">
    <citation type="submission" date="2018-06" db="EMBL/GenBank/DDBJ databases">
        <title>Extensive metabolic versatility and redundancy in microbially diverse, dynamic hydrothermal sediments.</title>
        <authorList>
            <person name="Dombrowski N."/>
            <person name="Teske A."/>
            <person name="Baker B.J."/>
        </authorList>
    </citation>
    <scope>NUCLEOTIDE SEQUENCE [LARGE SCALE GENOMIC DNA]</scope>
    <source>
        <strain evidence="1">B9_G13</strain>
    </source>
</reference>
<organism evidence="1 2">
    <name type="scientific">Candidatus Iainarchaeum sp</name>
    <dbReference type="NCBI Taxonomy" id="3101447"/>
    <lineage>
        <taxon>Archaea</taxon>
        <taxon>Candidatus Iainarchaeota</taxon>
        <taxon>Candidatus Iainarchaeia</taxon>
        <taxon>Candidatus Iainarchaeales</taxon>
        <taxon>Candidatus Iainarchaeaceae</taxon>
        <taxon>Candidatus Iainarchaeum</taxon>
    </lineage>
</organism>
<dbReference type="AlphaFoldDB" id="A0A497JIW8"/>
<proteinExistence type="predicted"/>
<gene>
    <name evidence="1" type="ORF">DRO07_01750</name>
</gene>
<evidence type="ECO:0000313" key="1">
    <source>
        <dbReference type="EMBL" id="RLG69725.1"/>
    </source>
</evidence>
<name>A0A497JIW8_9ARCH</name>
<comment type="caution">
    <text evidence="1">The sequence shown here is derived from an EMBL/GenBank/DDBJ whole genome shotgun (WGS) entry which is preliminary data.</text>
</comment>